<gene>
    <name evidence="2" type="ORF">SETTUDRAFT_101915</name>
</gene>
<evidence type="ECO:0000313" key="3">
    <source>
        <dbReference type="Proteomes" id="UP000016935"/>
    </source>
</evidence>
<keyword evidence="3" id="KW-1185">Reference proteome</keyword>
<feature type="compositionally biased region" description="Polar residues" evidence="1">
    <location>
        <begin position="83"/>
        <end position="101"/>
    </location>
</feature>
<reference evidence="2 3" key="1">
    <citation type="journal article" date="2012" name="PLoS Pathog.">
        <title>Diverse lifestyles and strategies of plant pathogenesis encoded in the genomes of eighteen Dothideomycetes fungi.</title>
        <authorList>
            <person name="Ohm R.A."/>
            <person name="Feau N."/>
            <person name="Henrissat B."/>
            <person name="Schoch C.L."/>
            <person name="Horwitz B.A."/>
            <person name="Barry K.W."/>
            <person name="Condon B.J."/>
            <person name="Copeland A.C."/>
            <person name="Dhillon B."/>
            <person name="Glaser F."/>
            <person name="Hesse C.N."/>
            <person name="Kosti I."/>
            <person name="LaButti K."/>
            <person name="Lindquist E.A."/>
            <person name="Lucas S."/>
            <person name="Salamov A.A."/>
            <person name="Bradshaw R.E."/>
            <person name="Ciuffetti L."/>
            <person name="Hamelin R.C."/>
            <person name="Kema G.H.J."/>
            <person name="Lawrence C."/>
            <person name="Scott J.A."/>
            <person name="Spatafora J.W."/>
            <person name="Turgeon B.G."/>
            <person name="de Wit P.J.G.M."/>
            <person name="Zhong S."/>
            <person name="Goodwin S.B."/>
            <person name="Grigoriev I.V."/>
        </authorList>
    </citation>
    <scope>NUCLEOTIDE SEQUENCE [LARGE SCALE GENOMIC DNA]</scope>
    <source>
        <strain evidence="3">28A</strain>
    </source>
</reference>
<reference evidence="2 3" key="2">
    <citation type="journal article" date="2013" name="PLoS Genet.">
        <title>Comparative genome structure, secondary metabolite, and effector coding capacity across Cochliobolus pathogens.</title>
        <authorList>
            <person name="Condon B.J."/>
            <person name="Leng Y."/>
            <person name="Wu D."/>
            <person name="Bushley K.E."/>
            <person name="Ohm R.A."/>
            <person name="Otillar R."/>
            <person name="Martin J."/>
            <person name="Schackwitz W."/>
            <person name="Grimwood J."/>
            <person name="MohdZainudin N."/>
            <person name="Xue C."/>
            <person name="Wang R."/>
            <person name="Manning V.A."/>
            <person name="Dhillon B."/>
            <person name="Tu Z.J."/>
            <person name="Steffenson B.J."/>
            <person name="Salamov A."/>
            <person name="Sun H."/>
            <person name="Lowry S."/>
            <person name="LaButti K."/>
            <person name="Han J."/>
            <person name="Copeland A."/>
            <person name="Lindquist E."/>
            <person name="Barry K."/>
            <person name="Schmutz J."/>
            <person name="Baker S.E."/>
            <person name="Ciuffetti L.M."/>
            <person name="Grigoriev I.V."/>
            <person name="Zhong S."/>
            <person name="Turgeon B.G."/>
        </authorList>
    </citation>
    <scope>NUCLEOTIDE SEQUENCE [LARGE SCALE GENOMIC DNA]</scope>
    <source>
        <strain evidence="3">28A</strain>
    </source>
</reference>
<dbReference type="RefSeq" id="XP_008021778.1">
    <property type="nucleotide sequence ID" value="XM_008023587.1"/>
</dbReference>
<dbReference type="EMBL" id="KB908482">
    <property type="protein sequence ID" value="EOA91149.1"/>
    <property type="molecule type" value="Genomic_DNA"/>
</dbReference>
<dbReference type="AlphaFoldDB" id="R0KQ66"/>
<dbReference type="HOGENOM" id="CLU_1778157_0_0_1"/>
<proteinExistence type="predicted"/>
<organism evidence="2 3">
    <name type="scientific">Exserohilum turcicum (strain 28A)</name>
    <name type="common">Northern leaf blight fungus</name>
    <name type="synonym">Setosphaeria turcica</name>
    <dbReference type="NCBI Taxonomy" id="671987"/>
    <lineage>
        <taxon>Eukaryota</taxon>
        <taxon>Fungi</taxon>
        <taxon>Dikarya</taxon>
        <taxon>Ascomycota</taxon>
        <taxon>Pezizomycotina</taxon>
        <taxon>Dothideomycetes</taxon>
        <taxon>Pleosporomycetidae</taxon>
        <taxon>Pleosporales</taxon>
        <taxon>Pleosporineae</taxon>
        <taxon>Pleosporaceae</taxon>
        <taxon>Exserohilum</taxon>
    </lineage>
</organism>
<accession>R0KQ66</accession>
<evidence type="ECO:0000313" key="2">
    <source>
        <dbReference type="EMBL" id="EOA91149.1"/>
    </source>
</evidence>
<dbReference type="GeneID" id="19394892"/>
<dbReference type="eggNOG" id="ENOG502SWHB">
    <property type="taxonomic scope" value="Eukaryota"/>
</dbReference>
<protein>
    <submittedName>
        <fullName evidence="2">Uncharacterized protein</fullName>
    </submittedName>
</protein>
<name>R0KQ66_EXST2</name>
<sequence>MTNFLNSVAARAKAHHESVNAACNAYYTGSLPASQQASPSASRNSSMASPSSSHKNPTNLSKAWKAFKKHHEEMNAAFAAYYSPNSSPHASRNTSAVSSPRHSVEAPSKSLAADHTVQLQAEQAPRNYQKAWRGFKNRVVEHHRSINAAFDHTYGMHMK</sequence>
<feature type="region of interest" description="Disordered" evidence="1">
    <location>
        <begin position="32"/>
        <end position="66"/>
    </location>
</feature>
<evidence type="ECO:0000256" key="1">
    <source>
        <dbReference type="SAM" id="MobiDB-lite"/>
    </source>
</evidence>
<feature type="region of interest" description="Disordered" evidence="1">
    <location>
        <begin position="82"/>
        <end position="111"/>
    </location>
</feature>
<feature type="compositionally biased region" description="Low complexity" evidence="1">
    <location>
        <begin position="32"/>
        <end position="53"/>
    </location>
</feature>
<dbReference type="Proteomes" id="UP000016935">
    <property type="component" value="Unassembled WGS sequence"/>
</dbReference>
<dbReference type="OrthoDB" id="3798036at2759"/>